<feature type="region of interest" description="Disordered" evidence="8">
    <location>
        <begin position="1"/>
        <end position="23"/>
    </location>
</feature>
<evidence type="ECO:0000259" key="9">
    <source>
        <dbReference type="SMART" id="SM01350"/>
    </source>
</evidence>
<dbReference type="Pfam" id="PF03446">
    <property type="entry name" value="NAD_binding_2"/>
    <property type="match status" value="1"/>
</dbReference>
<comment type="subunit">
    <text evidence="3">Homodimer.</text>
</comment>
<dbReference type="SUPFAM" id="SSF51735">
    <property type="entry name" value="NAD(P)-binding Rossmann-fold domains"/>
    <property type="match status" value="1"/>
</dbReference>
<dbReference type="PANTHER" id="PTHR11811">
    <property type="entry name" value="6-PHOSPHOGLUCONATE DEHYDROGENASE"/>
    <property type="match status" value="1"/>
</dbReference>
<dbReference type="InterPro" id="IPR008927">
    <property type="entry name" value="6-PGluconate_DH-like_C_sf"/>
</dbReference>
<dbReference type="InterPro" id="IPR006184">
    <property type="entry name" value="6PGdom_BS"/>
</dbReference>
<keyword evidence="5 7" id="KW-0311">Gluconate utilization</keyword>
<evidence type="ECO:0000256" key="5">
    <source>
        <dbReference type="ARBA" id="ARBA00023064"/>
    </source>
</evidence>
<dbReference type="InterPro" id="IPR006113">
    <property type="entry name" value="6PGDH_Gnd/GntZ"/>
</dbReference>
<keyword evidence="4 7" id="KW-0560">Oxidoreductase</keyword>
<comment type="catalytic activity">
    <reaction evidence="7">
        <text>6-phospho-D-gluconate + NADP(+) = D-ribulose 5-phosphate + CO2 + NADPH</text>
        <dbReference type="Rhea" id="RHEA:10116"/>
        <dbReference type="ChEBI" id="CHEBI:16526"/>
        <dbReference type="ChEBI" id="CHEBI:57783"/>
        <dbReference type="ChEBI" id="CHEBI:58121"/>
        <dbReference type="ChEBI" id="CHEBI:58349"/>
        <dbReference type="ChEBI" id="CHEBI:58759"/>
        <dbReference type="EC" id="1.1.1.44"/>
    </reaction>
</comment>
<dbReference type="InterPro" id="IPR006115">
    <property type="entry name" value="6PGDH_NADP-bd"/>
</dbReference>
<dbReference type="Gene3D" id="3.40.50.720">
    <property type="entry name" value="NAD(P)-binding Rossmann-like Domain"/>
    <property type="match status" value="1"/>
</dbReference>
<keyword evidence="7" id="KW-0521">NADP</keyword>
<dbReference type="InterPro" id="IPR006183">
    <property type="entry name" value="Pgluconate_DH"/>
</dbReference>
<dbReference type="InterPro" id="IPR005049">
    <property type="entry name" value="STL-like"/>
</dbReference>
<dbReference type="Gene3D" id="1.10.1040.10">
    <property type="entry name" value="N-(1-d-carboxylethyl)-l-norvaline Dehydrogenase, domain 2"/>
    <property type="match status" value="1"/>
</dbReference>
<dbReference type="Gene3D" id="1.20.5.320">
    <property type="entry name" value="6-Phosphogluconate Dehydrogenase, domain 3"/>
    <property type="match status" value="1"/>
</dbReference>
<dbReference type="EC" id="1.1.1.44" evidence="7"/>
<proteinExistence type="inferred from homology"/>
<keyword evidence="11" id="KW-1185">Reference proteome</keyword>
<sequence length="784" mass="87582">MAFDERSHLEECAKKPPQRNVCGHDQSTHRLSVLSSHLYRRADIALIGLAVMGQNLILNMNDHGFVVCAFNRTVEKVDRFLENEAKGTKVIGAKSMKEMVATLKKPRRVMMLVKAGPAVDAFIEQLVPLLEAGDIIIDGGNSEYRDSIRRCKELESKGLLFVGSGVSGGEDGARYGPSLMPGGSDAAWPHIKPIFQSIAAKVGSEPCCDWVGGDGAGHFVKMVHNGIEYGDMQLICEAYHLMKNALGMSADEMSQVFADWNKGELDSFLIEITKDILAFKDSDGTPLVEKIRDSAGQKGTGKWTAISALEYGMPVTLIGESVFARCLSSLQAERVSASSQLKGPSSTKYTGDKKEFIEHIRKALYASKIVSYAQGFMLMREAAKEFKWTLNYGGIALMWRGGCIIRSAFLGNIKDAFIKNPDLQNLLLDDFFKDAIHKCQDSWRKVVAAAVTLGIPTPAFSTALAFYDGYRSARLPANLIQAQRDYFGAHTYELLSDPGKFVHTNWTGHGGSLSKTGATNNKLPIFRDARNPEDFKAWRTVYENINFSTEIVWNEIPRKPTPPDEEMNEKWIVITTINSPTEDVKKLAAIDGWKVVVVGDTKTPADWSHPNCVFLSVERQKTLGYRIHDLLEYRSYPRKNIAYLYAIQHGAKIIYETDDDNSPTSGKITFYQQETGNFFEEKMVYYESGRLIEFLNKWKSDKPDFFSRVLDLSVALAENGFWGINDALLTKAWLTDLVSIGYEMPNIKIAPRPCIKVISEEIELHSKEKPSSYLRAGEELKTIL</sequence>
<evidence type="ECO:0000256" key="8">
    <source>
        <dbReference type="SAM" id="MobiDB-lite"/>
    </source>
</evidence>
<dbReference type="Proteomes" id="UP001159405">
    <property type="component" value="Unassembled WGS sequence"/>
</dbReference>
<protein>
    <recommendedName>
        <fullName evidence="7">6-phosphogluconate dehydrogenase, decarboxylating</fullName>
        <ecNumber evidence="7">1.1.1.44</ecNumber>
    </recommendedName>
</protein>
<evidence type="ECO:0000256" key="2">
    <source>
        <dbReference type="ARBA" id="ARBA00008419"/>
    </source>
</evidence>
<comment type="caution">
    <text evidence="10">The sequence shown here is derived from an EMBL/GenBank/DDBJ whole genome shotgun (WGS) entry which is preliminary data.</text>
</comment>
<organism evidence="10 11">
    <name type="scientific">Porites lobata</name>
    <dbReference type="NCBI Taxonomy" id="104759"/>
    <lineage>
        <taxon>Eukaryota</taxon>
        <taxon>Metazoa</taxon>
        <taxon>Cnidaria</taxon>
        <taxon>Anthozoa</taxon>
        <taxon>Hexacorallia</taxon>
        <taxon>Scleractinia</taxon>
        <taxon>Fungiina</taxon>
        <taxon>Poritidae</taxon>
        <taxon>Porites</taxon>
    </lineage>
</organism>
<reference evidence="10 11" key="1">
    <citation type="submission" date="2022-05" db="EMBL/GenBank/DDBJ databases">
        <authorList>
            <consortium name="Genoscope - CEA"/>
            <person name="William W."/>
        </authorList>
    </citation>
    <scope>NUCLEOTIDE SEQUENCE [LARGE SCALE GENOMIC DNA]</scope>
</reference>
<feature type="domain" description="6-phosphogluconate dehydrogenase C-terminal" evidence="9">
    <location>
        <begin position="217"/>
        <end position="507"/>
    </location>
</feature>
<dbReference type="EMBL" id="CALNXK010000036">
    <property type="protein sequence ID" value="CAH3121840.1"/>
    <property type="molecule type" value="Genomic_DNA"/>
</dbReference>
<evidence type="ECO:0000313" key="10">
    <source>
        <dbReference type="EMBL" id="CAH3121840.1"/>
    </source>
</evidence>
<evidence type="ECO:0000256" key="6">
    <source>
        <dbReference type="ARBA" id="ARBA00023126"/>
    </source>
</evidence>
<evidence type="ECO:0000256" key="7">
    <source>
        <dbReference type="RuleBase" id="RU000485"/>
    </source>
</evidence>
<evidence type="ECO:0000313" key="11">
    <source>
        <dbReference type="Proteomes" id="UP001159405"/>
    </source>
</evidence>
<dbReference type="Pfam" id="PF03385">
    <property type="entry name" value="STELLO"/>
    <property type="match status" value="1"/>
</dbReference>
<dbReference type="InterPro" id="IPR036291">
    <property type="entry name" value="NAD(P)-bd_dom_sf"/>
</dbReference>
<name>A0ABN8NX24_9CNID</name>
<dbReference type="NCBIfam" id="TIGR00873">
    <property type="entry name" value="gnd"/>
    <property type="match status" value="1"/>
</dbReference>
<dbReference type="NCBIfam" id="NF006765">
    <property type="entry name" value="PRK09287.1"/>
    <property type="match status" value="1"/>
</dbReference>
<dbReference type="SMART" id="SM01350">
    <property type="entry name" value="6PGD"/>
    <property type="match status" value="1"/>
</dbReference>
<dbReference type="PROSITE" id="PS00461">
    <property type="entry name" value="6PGD"/>
    <property type="match status" value="1"/>
</dbReference>
<comment type="similarity">
    <text evidence="2 7">Belongs to the 6-phosphogluconate dehydrogenase family.</text>
</comment>
<accession>A0ABN8NX24</accession>
<feature type="compositionally biased region" description="Basic and acidic residues" evidence="8">
    <location>
        <begin position="1"/>
        <end position="14"/>
    </location>
</feature>
<dbReference type="InterPro" id="IPR013328">
    <property type="entry name" value="6PGD_dom2"/>
</dbReference>
<dbReference type="Pfam" id="PF00393">
    <property type="entry name" value="6PGD"/>
    <property type="match status" value="1"/>
</dbReference>
<evidence type="ECO:0000256" key="4">
    <source>
        <dbReference type="ARBA" id="ARBA00023002"/>
    </source>
</evidence>
<dbReference type="InterPro" id="IPR006114">
    <property type="entry name" value="6PGDH_C"/>
</dbReference>
<comment type="pathway">
    <text evidence="1 7">Carbohydrate degradation; pentose phosphate pathway; D-ribulose 5-phosphate from D-glucose 6-phosphate (oxidative stage): step 3/3.</text>
</comment>
<gene>
    <name evidence="10" type="ORF">PLOB_00028950</name>
</gene>
<dbReference type="SUPFAM" id="SSF48179">
    <property type="entry name" value="6-phosphogluconate dehydrogenase C-terminal domain-like"/>
    <property type="match status" value="1"/>
</dbReference>
<evidence type="ECO:0000256" key="3">
    <source>
        <dbReference type="ARBA" id="ARBA00011738"/>
    </source>
</evidence>
<dbReference type="PRINTS" id="PR00076">
    <property type="entry name" value="6PGDHDRGNASE"/>
</dbReference>
<keyword evidence="6 7" id="KW-0570">Pentose shunt</keyword>
<evidence type="ECO:0000256" key="1">
    <source>
        <dbReference type="ARBA" id="ARBA00004874"/>
    </source>
</evidence>